<comment type="similarity">
    <text evidence="7">Belongs to the TIM14 family.</text>
</comment>
<comment type="subcellular location">
    <subcellularLocation>
        <location evidence="1">Mitochondrion inner membrane</location>
        <topology evidence="1">Single-pass membrane protein</topology>
    </subcellularLocation>
</comment>
<dbReference type="CDD" id="cd06257">
    <property type="entry name" value="DnaJ"/>
    <property type="match status" value="1"/>
</dbReference>
<evidence type="ECO:0000256" key="1">
    <source>
        <dbReference type="ARBA" id="ARBA00004434"/>
    </source>
</evidence>
<keyword evidence="6" id="KW-0472">Membrane</keyword>
<reference evidence="8" key="1">
    <citation type="submission" date="2023-07" db="EMBL/GenBank/DDBJ databases">
        <authorList>
            <consortium name="AG Swart"/>
            <person name="Singh M."/>
            <person name="Singh A."/>
            <person name="Seah K."/>
            <person name="Emmerich C."/>
        </authorList>
    </citation>
    <scope>NUCLEOTIDE SEQUENCE</scope>
    <source>
        <strain evidence="8">DP1</strain>
    </source>
</reference>
<evidence type="ECO:0000313" key="9">
    <source>
        <dbReference type="Proteomes" id="UP001295684"/>
    </source>
</evidence>
<dbReference type="Proteomes" id="UP001295684">
    <property type="component" value="Unassembled WGS sequence"/>
</dbReference>
<keyword evidence="9" id="KW-1185">Reference proteome</keyword>
<dbReference type="GO" id="GO:0030150">
    <property type="term" value="P:protein import into mitochondrial matrix"/>
    <property type="evidence" value="ECO:0007669"/>
    <property type="project" value="TreeGrafter"/>
</dbReference>
<name>A0AAD1Y631_EUPCR</name>
<keyword evidence="3" id="KW-0999">Mitochondrion inner membrane</keyword>
<sequence length="108" mass="12159">MKLFMLMGGGLLFTSIAGKSFIYFYRGVKNKNLFVKAAKVGRYHLGGFEPDMTRREASLILGVRESSQEKKILDAHKKLMMRNHPDVGGSAYISTKINEAKEMLMKGK</sequence>
<dbReference type="GO" id="GO:0001671">
    <property type="term" value="F:ATPase activator activity"/>
    <property type="evidence" value="ECO:0007669"/>
    <property type="project" value="TreeGrafter"/>
</dbReference>
<keyword evidence="5" id="KW-0496">Mitochondrion</keyword>
<protein>
    <recommendedName>
        <fullName evidence="10">Mitochondrial import inner membrane translocase subunit TIM14</fullName>
    </recommendedName>
</protein>
<evidence type="ECO:0000256" key="3">
    <source>
        <dbReference type="ARBA" id="ARBA00022792"/>
    </source>
</evidence>
<comment type="caution">
    <text evidence="8">The sequence shown here is derived from an EMBL/GenBank/DDBJ whole genome shotgun (WGS) entry which is preliminary data.</text>
</comment>
<keyword evidence="4" id="KW-1133">Transmembrane helix</keyword>
<dbReference type="PANTHER" id="PTHR12763:SF28">
    <property type="entry name" value="GEO10507P1-RELATED"/>
    <property type="match status" value="1"/>
</dbReference>
<dbReference type="EMBL" id="CAMPGE010027871">
    <property type="protein sequence ID" value="CAI2385455.1"/>
    <property type="molecule type" value="Genomic_DNA"/>
</dbReference>
<dbReference type="InterPro" id="IPR036869">
    <property type="entry name" value="J_dom_sf"/>
</dbReference>
<evidence type="ECO:0000256" key="6">
    <source>
        <dbReference type="ARBA" id="ARBA00023136"/>
    </source>
</evidence>
<dbReference type="PANTHER" id="PTHR12763">
    <property type="match status" value="1"/>
</dbReference>
<dbReference type="InterPro" id="IPR001623">
    <property type="entry name" value="DnaJ_domain"/>
</dbReference>
<evidence type="ECO:0000256" key="4">
    <source>
        <dbReference type="ARBA" id="ARBA00022989"/>
    </source>
</evidence>
<evidence type="ECO:0000256" key="7">
    <source>
        <dbReference type="ARBA" id="ARBA00038105"/>
    </source>
</evidence>
<accession>A0AAD1Y631</accession>
<dbReference type="Gene3D" id="1.10.287.110">
    <property type="entry name" value="DnaJ domain"/>
    <property type="match status" value="1"/>
</dbReference>
<evidence type="ECO:0000313" key="8">
    <source>
        <dbReference type="EMBL" id="CAI2385455.1"/>
    </source>
</evidence>
<keyword evidence="2" id="KW-0812">Transmembrane</keyword>
<dbReference type="AlphaFoldDB" id="A0AAD1Y631"/>
<gene>
    <name evidence="8" type="ORF">ECRASSUSDP1_LOCUS27021</name>
</gene>
<evidence type="ECO:0000256" key="5">
    <source>
        <dbReference type="ARBA" id="ARBA00023128"/>
    </source>
</evidence>
<dbReference type="SUPFAM" id="SSF46565">
    <property type="entry name" value="Chaperone J-domain"/>
    <property type="match status" value="1"/>
</dbReference>
<dbReference type="GO" id="GO:0001405">
    <property type="term" value="C:PAM complex, Tim23 associated import motor"/>
    <property type="evidence" value="ECO:0007669"/>
    <property type="project" value="TreeGrafter"/>
</dbReference>
<dbReference type="FunFam" id="1.10.287.110:FF:000001">
    <property type="entry name" value="Import inner membrane translocase subunit tim14"/>
    <property type="match status" value="1"/>
</dbReference>
<proteinExistence type="inferred from homology"/>
<organism evidence="8 9">
    <name type="scientific">Euplotes crassus</name>
    <dbReference type="NCBI Taxonomy" id="5936"/>
    <lineage>
        <taxon>Eukaryota</taxon>
        <taxon>Sar</taxon>
        <taxon>Alveolata</taxon>
        <taxon>Ciliophora</taxon>
        <taxon>Intramacronucleata</taxon>
        <taxon>Spirotrichea</taxon>
        <taxon>Hypotrichia</taxon>
        <taxon>Euplotida</taxon>
        <taxon>Euplotidae</taxon>
        <taxon>Moneuplotes</taxon>
    </lineage>
</organism>
<evidence type="ECO:0000256" key="2">
    <source>
        <dbReference type="ARBA" id="ARBA00022692"/>
    </source>
</evidence>
<evidence type="ECO:0008006" key="10">
    <source>
        <dbReference type="Google" id="ProtNLM"/>
    </source>
</evidence>